<dbReference type="OrthoDB" id="3521097at2759"/>
<name>A0A9W8WH42_9HYPO</name>
<organism evidence="2 3">
    <name type="scientific">Fusarium piperis</name>
    <dbReference type="NCBI Taxonomy" id="1435070"/>
    <lineage>
        <taxon>Eukaryota</taxon>
        <taxon>Fungi</taxon>
        <taxon>Dikarya</taxon>
        <taxon>Ascomycota</taxon>
        <taxon>Pezizomycotina</taxon>
        <taxon>Sordariomycetes</taxon>
        <taxon>Hypocreomycetidae</taxon>
        <taxon>Hypocreales</taxon>
        <taxon>Nectriaceae</taxon>
        <taxon>Fusarium</taxon>
        <taxon>Fusarium solani species complex</taxon>
    </lineage>
</organism>
<dbReference type="PANTHER" id="PTHR38166">
    <property type="entry name" value="C2H2-TYPE DOMAIN-CONTAINING PROTEIN-RELATED"/>
    <property type="match status" value="1"/>
</dbReference>
<feature type="region of interest" description="Disordered" evidence="1">
    <location>
        <begin position="201"/>
        <end position="224"/>
    </location>
</feature>
<accession>A0A9W8WH42</accession>
<dbReference type="Proteomes" id="UP001140502">
    <property type="component" value="Unassembled WGS sequence"/>
</dbReference>
<evidence type="ECO:0000313" key="3">
    <source>
        <dbReference type="Proteomes" id="UP001140502"/>
    </source>
</evidence>
<protein>
    <submittedName>
        <fullName evidence="2">Uncharacterized protein</fullName>
    </submittedName>
</protein>
<feature type="compositionally biased region" description="Acidic residues" evidence="1">
    <location>
        <begin position="206"/>
        <end position="217"/>
    </location>
</feature>
<dbReference type="AlphaFoldDB" id="A0A9W8WH42"/>
<evidence type="ECO:0000256" key="1">
    <source>
        <dbReference type="SAM" id="MobiDB-lite"/>
    </source>
</evidence>
<keyword evidence="3" id="KW-1185">Reference proteome</keyword>
<dbReference type="PANTHER" id="PTHR38166:SF1">
    <property type="entry name" value="C2H2-TYPE DOMAIN-CONTAINING PROTEIN"/>
    <property type="match status" value="1"/>
</dbReference>
<comment type="caution">
    <text evidence="2">The sequence shown here is derived from an EMBL/GenBank/DDBJ whole genome shotgun (WGS) entry which is preliminary data.</text>
</comment>
<gene>
    <name evidence="2" type="ORF">N0V84_003585</name>
</gene>
<reference evidence="2" key="1">
    <citation type="submission" date="2022-10" db="EMBL/GenBank/DDBJ databases">
        <title>Tapping the CABI collections for fungal endophytes: first genome assemblies for Collariella, Neodidymelliopsis, Ascochyta clinopodiicola, Didymella pomorum, Didymosphaeria variabile, Neocosmospora piperis and Neocucurbitaria cava.</title>
        <authorList>
            <person name="Hill R."/>
        </authorList>
    </citation>
    <scope>NUCLEOTIDE SEQUENCE</scope>
    <source>
        <strain evidence="2">IMI 366586</strain>
    </source>
</reference>
<proteinExistence type="predicted"/>
<dbReference type="EMBL" id="JAPEUR010000052">
    <property type="protein sequence ID" value="KAJ4325203.1"/>
    <property type="molecule type" value="Genomic_DNA"/>
</dbReference>
<sequence length="337" mass="38606">MTLKETRVRILEKEKCHLGLRDPGPRNALLWNPDRFKDRCFKMLATISHIKQHLKTEHYQRYCPQCYTTLSKDQADHRHPPGYENAQGAPPGSFVTYDAREKIEQIIKKRSKSATEKWQCIYRVLFPKELRCPNPFLDRHAWEKIDLLDQHIRSDRPKIILAKKAKVWRSQGFTDDQTIWRVLDSAFARLAEIINLDDQAYSSDGVPEDEADDDNDSTEPTYSSQALHLDGSSVLPDIDSHGAQPFHDQTVATLMPPGLGLDEHFGTMPGGDFEWETRSTATNGDLETFGQGVDTSETHVDFSNPPVDPDFSTNSESLTPFYEEEERLYRLGQQLDL</sequence>
<evidence type="ECO:0000313" key="2">
    <source>
        <dbReference type="EMBL" id="KAJ4325203.1"/>
    </source>
</evidence>